<dbReference type="EMBL" id="FTMS01000003">
    <property type="protein sequence ID" value="SIQ07557.1"/>
    <property type="molecule type" value="Genomic_DNA"/>
</dbReference>
<name>A0A1N6PTG2_9SPIO</name>
<proteinExistence type="predicted"/>
<evidence type="ECO:0000313" key="2">
    <source>
        <dbReference type="Proteomes" id="UP000186400"/>
    </source>
</evidence>
<evidence type="ECO:0000313" key="1">
    <source>
        <dbReference type="EMBL" id="SIQ07557.1"/>
    </source>
</evidence>
<dbReference type="STRING" id="159291.SAMN05920897_103127"/>
<sequence>MVMKYSRDNRRDKLIDQGIEVLADALLDLAGSSDEADDLIERLIASPKENTQRFKEKISDLKRFSCSIDWRGAAGFARELGMLLQDLKAGVEDPLTGTEMAASFFEADSAIFEICDDSNGHIGDIFRFDAKDLFVDYASRCADKDKVVEIILKVNKNDDYGIRNILIDCARECLPEDAIRQMISTLQQRADKENEEHDRRHHLILIESLARQIKDAKLFEQTRIASWGKLSTAAFIDIARVYLESGDVEAAHSWLKKVSEEETFQAYEREKILLEIYERQGDSEKLTEILYRKFKSFHSTDTLQALLDVIGHDRRDEVITAEVTQILKNETLSTSDAGFLIEIGKIKEAEEYLMERAGQLDGNFYGSLIPLAENMESEERHLAASLIYRSLLVSILDRGYTKSYPHGVRYLKKLNKMAKYVDDWKNFNRHVEFKKQIMQNHARKHSFWSKYEEKK</sequence>
<organism evidence="1 2">
    <name type="scientific">Alkalispirochaeta americana</name>
    <dbReference type="NCBI Taxonomy" id="159291"/>
    <lineage>
        <taxon>Bacteria</taxon>
        <taxon>Pseudomonadati</taxon>
        <taxon>Spirochaetota</taxon>
        <taxon>Spirochaetia</taxon>
        <taxon>Spirochaetales</taxon>
        <taxon>Spirochaetaceae</taxon>
        <taxon>Alkalispirochaeta</taxon>
    </lineage>
</organism>
<accession>A0A1N6PTG2</accession>
<gene>
    <name evidence="1" type="ORF">SAMN05920897_103127</name>
</gene>
<dbReference type="Proteomes" id="UP000186400">
    <property type="component" value="Unassembled WGS sequence"/>
</dbReference>
<reference evidence="1 2" key="1">
    <citation type="submission" date="2017-01" db="EMBL/GenBank/DDBJ databases">
        <authorList>
            <person name="Mah S.A."/>
            <person name="Swanson W.J."/>
            <person name="Moy G.W."/>
            <person name="Vacquier V.D."/>
        </authorList>
    </citation>
    <scope>NUCLEOTIDE SEQUENCE [LARGE SCALE GENOMIC DNA]</scope>
    <source>
        <strain evidence="1 2">ASpG1</strain>
    </source>
</reference>
<dbReference type="Pfam" id="PF21810">
    <property type="entry name" value="DUF6880"/>
    <property type="match status" value="1"/>
</dbReference>
<protein>
    <submittedName>
        <fullName evidence="1">Uncharacterized protein</fullName>
    </submittedName>
</protein>
<keyword evidence="2" id="KW-1185">Reference proteome</keyword>
<dbReference type="RefSeq" id="WP_200796780.1">
    <property type="nucleotide sequence ID" value="NZ_FTMS01000003.1"/>
</dbReference>
<dbReference type="InterPro" id="IPR049245">
    <property type="entry name" value="DUF6880"/>
</dbReference>
<dbReference type="AlphaFoldDB" id="A0A1N6PTG2"/>